<comment type="caution">
    <text evidence="1">The sequence shown here is derived from an EMBL/GenBank/DDBJ whole genome shotgun (WGS) entry which is preliminary data.</text>
</comment>
<evidence type="ECO:0000313" key="1">
    <source>
        <dbReference type="EMBL" id="MBC8746033.1"/>
    </source>
</evidence>
<proteinExistence type="predicted"/>
<sequence length="63" mass="6465">MYRILIGSFLVNFVILISGCSSGPPKPVLPDGSHRVPINHVFPVPASSIPLKPPAASTVGAGS</sequence>
<dbReference type="Proteomes" id="UP000736373">
    <property type="component" value="Unassembled WGS sequence"/>
</dbReference>
<organism evidence="1 2">
    <name type="scientific">Paraburkholderia podalyriae</name>
    <dbReference type="NCBI Taxonomy" id="1938811"/>
    <lineage>
        <taxon>Bacteria</taxon>
        <taxon>Pseudomonadati</taxon>
        <taxon>Pseudomonadota</taxon>
        <taxon>Betaproteobacteria</taxon>
        <taxon>Burkholderiales</taxon>
        <taxon>Burkholderiaceae</taxon>
        <taxon>Paraburkholderia</taxon>
    </lineage>
</organism>
<dbReference type="EMBL" id="VZQQ01000003">
    <property type="protein sequence ID" value="MBC8746033.1"/>
    <property type="molecule type" value="Genomic_DNA"/>
</dbReference>
<gene>
    <name evidence="1" type="ORF">F6X42_05130</name>
</gene>
<protein>
    <submittedName>
        <fullName evidence="1">Uncharacterized protein</fullName>
    </submittedName>
</protein>
<dbReference type="PROSITE" id="PS51257">
    <property type="entry name" value="PROKAR_LIPOPROTEIN"/>
    <property type="match status" value="1"/>
</dbReference>
<evidence type="ECO:0000313" key="2">
    <source>
        <dbReference type="Proteomes" id="UP000736373"/>
    </source>
</evidence>
<name>A0ABR7PJR3_9BURK</name>
<accession>A0ABR7PJR3</accession>
<keyword evidence="2" id="KW-1185">Reference proteome</keyword>
<reference evidence="1 2" key="1">
    <citation type="submission" date="2019-09" db="EMBL/GenBank/DDBJ databases">
        <title>Paraburkholderia podalyriae sp. nov., A South African Podalyria-associated rhizobium.</title>
        <authorList>
            <person name="Mavima L."/>
            <person name="Beukes C.W."/>
            <person name="Palmer M."/>
            <person name="De Meyer S.E."/>
            <person name="James E.K."/>
            <person name="Maluk M."/>
            <person name="Avontuur J.R."/>
            <person name="Chan W.Y."/>
            <person name="Venter S.N."/>
            <person name="Steenkamp E.T."/>
        </authorList>
    </citation>
    <scope>NUCLEOTIDE SEQUENCE [LARGE SCALE GENOMIC DNA]</scope>
    <source>
        <strain evidence="1 2">WC7.3b</strain>
    </source>
</reference>